<comment type="caution">
    <text evidence="2">The sequence shown here is derived from an EMBL/GenBank/DDBJ whole genome shotgun (WGS) entry which is preliminary data.</text>
</comment>
<proteinExistence type="predicted"/>
<dbReference type="Gene3D" id="2.170.190.11">
    <property type="entry name" value="Molybdopterin biosynthesis moea protein, domain 3"/>
    <property type="match status" value="1"/>
</dbReference>
<dbReference type="SUPFAM" id="SSF53218">
    <property type="entry name" value="Molybdenum cofactor biosynthesis proteins"/>
    <property type="match status" value="1"/>
</dbReference>
<dbReference type="AlphaFoldDB" id="A0A7J3QE26"/>
<feature type="domain" description="MoaB/Mog" evidence="1">
    <location>
        <begin position="177"/>
        <end position="309"/>
    </location>
</feature>
<dbReference type="SMART" id="SM00852">
    <property type="entry name" value="MoCF_biosynth"/>
    <property type="match status" value="1"/>
</dbReference>
<dbReference type="GO" id="GO:0005737">
    <property type="term" value="C:cytoplasm"/>
    <property type="evidence" value="ECO:0007669"/>
    <property type="project" value="TreeGrafter"/>
</dbReference>
<dbReference type="Pfam" id="PF03453">
    <property type="entry name" value="MoeA_N"/>
    <property type="match status" value="1"/>
</dbReference>
<dbReference type="InterPro" id="IPR036425">
    <property type="entry name" value="MoaB/Mog-like_dom_sf"/>
</dbReference>
<evidence type="ECO:0000259" key="1">
    <source>
        <dbReference type="SMART" id="SM00852"/>
    </source>
</evidence>
<dbReference type="Gene3D" id="3.40.980.10">
    <property type="entry name" value="MoaB/Mog-like domain"/>
    <property type="match status" value="1"/>
</dbReference>
<dbReference type="GO" id="GO:0061599">
    <property type="term" value="F:molybdopterin molybdotransferase activity"/>
    <property type="evidence" value="ECO:0007669"/>
    <property type="project" value="TreeGrafter"/>
</dbReference>
<name>A0A7J3QE26_9CREN</name>
<organism evidence="2">
    <name type="scientific">Ignisphaera aggregans</name>
    <dbReference type="NCBI Taxonomy" id="334771"/>
    <lineage>
        <taxon>Archaea</taxon>
        <taxon>Thermoproteota</taxon>
        <taxon>Thermoprotei</taxon>
        <taxon>Desulfurococcales</taxon>
        <taxon>Desulfurococcaceae</taxon>
        <taxon>Ignisphaera</taxon>
    </lineage>
</organism>
<dbReference type="Gene3D" id="3.90.105.10">
    <property type="entry name" value="Molybdopterin biosynthesis moea protein, domain 2"/>
    <property type="match status" value="1"/>
</dbReference>
<dbReference type="GO" id="GO:0006777">
    <property type="term" value="P:Mo-molybdopterin cofactor biosynthetic process"/>
    <property type="evidence" value="ECO:0007669"/>
    <property type="project" value="TreeGrafter"/>
</dbReference>
<gene>
    <name evidence="2" type="ORF">ENV02_02485</name>
</gene>
<dbReference type="SUPFAM" id="SSF63882">
    <property type="entry name" value="MoeA N-terminal region -like"/>
    <property type="match status" value="1"/>
</dbReference>
<dbReference type="InterPro" id="IPR036135">
    <property type="entry name" value="MoeA_linker/N_sf"/>
</dbReference>
<reference evidence="2" key="1">
    <citation type="journal article" date="2020" name="mSystems">
        <title>Genome- and Community-Level Interaction Insights into Carbon Utilization and Element Cycling Functions of Hydrothermarchaeota in Hydrothermal Sediment.</title>
        <authorList>
            <person name="Zhou Z."/>
            <person name="Liu Y."/>
            <person name="Xu W."/>
            <person name="Pan J."/>
            <person name="Luo Z.H."/>
            <person name="Li M."/>
        </authorList>
    </citation>
    <scope>NUCLEOTIDE SEQUENCE [LARGE SCALE GENOMIC DNA]</scope>
    <source>
        <strain evidence="2">SpSt-721</strain>
    </source>
</reference>
<evidence type="ECO:0000313" key="2">
    <source>
        <dbReference type="EMBL" id="HGV66670.1"/>
    </source>
</evidence>
<dbReference type="Gene3D" id="2.40.340.10">
    <property type="entry name" value="MoeA, C-terminal, domain IV"/>
    <property type="match status" value="1"/>
</dbReference>
<dbReference type="InterPro" id="IPR005110">
    <property type="entry name" value="MoeA_linker/N"/>
</dbReference>
<accession>A0A7J3QE26</accession>
<dbReference type="PANTHER" id="PTHR10192">
    <property type="entry name" value="MOLYBDOPTERIN BIOSYNTHESIS PROTEIN"/>
    <property type="match status" value="1"/>
</dbReference>
<dbReference type="PANTHER" id="PTHR10192:SF19">
    <property type="entry name" value="MOLYBDOPTERIN BIOSYNTHESIS PROTEIN MJ0666-RELATED"/>
    <property type="match status" value="1"/>
</dbReference>
<sequence>MYNEALRWLFKYLEPEDIISSLLRYSSVKPRIVEVDARKSIGYRAAEDIIASNDIPLNDISHFDGYAVRGLEVCEEYNIIENVSSLDLCQATYITTGSSIPENTDAVIPIERVKVVNGKVKVYGSIRKGFGIISKGSDVKKSYLVIRHGEIINPIHIRIITELGIEYIKVYNPIKISIISTGDEFINKKKHETSSLLIEYFIRLFSLGTVNKNIVCGDDVKELIEKFKETIKESDLVIVLGGVSLGVNDYSYKALLELNPIYTFRGIKVQPGRATSGGIVDKKIVVLLPGLIQSTISGMLFIVAPVVSYLYGTHFSVPTYYTVLIKSYNCSEFSSFRRLRFVKHEGNGAEIIESTSAHAMPIIDSNGFIIIDKYIKELKAGSIIKVHTIPFLMVGKTLYNFQF</sequence>
<protein>
    <recommendedName>
        <fullName evidence="1">MoaB/Mog domain-containing protein</fullName>
    </recommendedName>
</protein>
<dbReference type="EMBL" id="DTET01000120">
    <property type="protein sequence ID" value="HGV66670.1"/>
    <property type="molecule type" value="Genomic_DNA"/>
</dbReference>
<dbReference type="Pfam" id="PF00994">
    <property type="entry name" value="MoCF_biosynth"/>
    <property type="match status" value="1"/>
</dbReference>
<dbReference type="InterPro" id="IPR001453">
    <property type="entry name" value="MoaB/Mog_dom"/>
</dbReference>
<dbReference type="InterPro" id="IPR036688">
    <property type="entry name" value="MoeA_C_domain_IV_sf"/>
</dbReference>
<dbReference type="InterPro" id="IPR038987">
    <property type="entry name" value="MoeA-like"/>
</dbReference>